<comment type="function">
    <text evidence="1">May be involved in cell cycle regulation.</text>
</comment>
<comment type="caution">
    <text evidence="11">The sequence shown here is derived from an EMBL/GenBank/DDBJ whole genome shotgun (WGS) entry which is preliminary data.</text>
</comment>
<comment type="subcellular location">
    <subcellularLocation>
        <location evidence="2">Nucleus</location>
    </subcellularLocation>
</comment>
<evidence type="ECO:0000256" key="9">
    <source>
        <dbReference type="ARBA" id="ARBA00023306"/>
    </source>
</evidence>
<feature type="compositionally biased region" description="Low complexity" evidence="10">
    <location>
        <begin position="16"/>
        <end position="29"/>
    </location>
</feature>
<dbReference type="AlphaFoldDB" id="A0A2G8JIK8"/>
<keyword evidence="7" id="KW-0007">Acetylation</keyword>
<evidence type="ECO:0000256" key="1">
    <source>
        <dbReference type="ARBA" id="ARBA00002646"/>
    </source>
</evidence>
<dbReference type="InterPro" id="IPR029169">
    <property type="entry name" value="PCNP"/>
</dbReference>
<dbReference type="GO" id="GO:0005634">
    <property type="term" value="C:nucleus"/>
    <property type="evidence" value="ECO:0007669"/>
    <property type="project" value="UniProtKB-SubCell"/>
</dbReference>
<evidence type="ECO:0000256" key="6">
    <source>
        <dbReference type="ARBA" id="ARBA00022843"/>
    </source>
</evidence>
<dbReference type="OrthoDB" id="10068198at2759"/>
<keyword evidence="8" id="KW-0539">Nucleus</keyword>
<protein>
    <recommendedName>
        <fullName evidence="4">PEST proteolytic signal-containing nuclear protein</fullName>
    </recommendedName>
</protein>
<dbReference type="Proteomes" id="UP000230750">
    <property type="component" value="Unassembled WGS sequence"/>
</dbReference>
<accession>A0A2G8JIK8</accession>
<evidence type="ECO:0000256" key="7">
    <source>
        <dbReference type="ARBA" id="ARBA00022990"/>
    </source>
</evidence>
<organism evidence="11 12">
    <name type="scientific">Stichopus japonicus</name>
    <name type="common">Sea cucumber</name>
    <dbReference type="NCBI Taxonomy" id="307972"/>
    <lineage>
        <taxon>Eukaryota</taxon>
        <taxon>Metazoa</taxon>
        <taxon>Echinodermata</taxon>
        <taxon>Eleutherozoa</taxon>
        <taxon>Echinozoa</taxon>
        <taxon>Holothuroidea</taxon>
        <taxon>Aspidochirotacea</taxon>
        <taxon>Aspidochirotida</taxon>
        <taxon>Stichopodidae</taxon>
        <taxon>Apostichopus</taxon>
    </lineage>
</organism>
<dbReference type="GO" id="GO:0016567">
    <property type="term" value="P:protein ubiquitination"/>
    <property type="evidence" value="ECO:0007669"/>
    <property type="project" value="InterPro"/>
</dbReference>
<feature type="compositionally biased region" description="Polar residues" evidence="10">
    <location>
        <begin position="30"/>
        <end position="41"/>
    </location>
</feature>
<evidence type="ECO:0000256" key="4">
    <source>
        <dbReference type="ARBA" id="ARBA00022059"/>
    </source>
</evidence>
<dbReference type="GO" id="GO:0043161">
    <property type="term" value="P:proteasome-mediated ubiquitin-dependent protein catabolic process"/>
    <property type="evidence" value="ECO:0007669"/>
    <property type="project" value="TreeGrafter"/>
</dbReference>
<gene>
    <name evidence="11" type="ORF">BSL78_27614</name>
</gene>
<dbReference type="PANTHER" id="PTHR16523">
    <property type="entry name" value="PEST PROTEOLYTIC SIGNAL-CONTAINING NUCLEAR PROTEIN"/>
    <property type="match status" value="1"/>
</dbReference>
<dbReference type="Pfam" id="PF15473">
    <property type="entry name" value="PCNP"/>
    <property type="match status" value="1"/>
</dbReference>
<evidence type="ECO:0000256" key="10">
    <source>
        <dbReference type="SAM" id="MobiDB-lite"/>
    </source>
</evidence>
<reference evidence="11 12" key="1">
    <citation type="journal article" date="2017" name="PLoS Biol.">
        <title>The sea cucumber genome provides insights into morphological evolution and visceral regeneration.</title>
        <authorList>
            <person name="Zhang X."/>
            <person name="Sun L."/>
            <person name="Yuan J."/>
            <person name="Sun Y."/>
            <person name="Gao Y."/>
            <person name="Zhang L."/>
            <person name="Li S."/>
            <person name="Dai H."/>
            <person name="Hamel J.F."/>
            <person name="Liu C."/>
            <person name="Yu Y."/>
            <person name="Liu S."/>
            <person name="Lin W."/>
            <person name="Guo K."/>
            <person name="Jin S."/>
            <person name="Xu P."/>
            <person name="Storey K.B."/>
            <person name="Huan P."/>
            <person name="Zhang T."/>
            <person name="Zhou Y."/>
            <person name="Zhang J."/>
            <person name="Lin C."/>
            <person name="Li X."/>
            <person name="Xing L."/>
            <person name="Huo D."/>
            <person name="Sun M."/>
            <person name="Wang L."/>
            <person name="Mercier A."/>
            <person name="Li F."/>
            <person name="Yang H."/>
            <person name="Xiang J."/>
        </authorList>
    </citation>
    <scope>NUCLEOTIDE SEQUENCE [LARGE SCALE GENOMIC DNA]</scope>
    <source>
        <strain evidence="11">Shaxun</strain>
        <tissue evidence="11">Muscle</tissue>
    </source>
</reference>
<evidence type="ECO:0000313" key="11">
    <source>
        <dbReference type="EMBL" id="PIK35559.1"/>
    </source>
</evidence>
<keyword evidence="6" id="KW-0832">Ubl conjugation</keyword>
<dbReference type="EMBL" id="MRZV01001873">
    <property type="protein sequence ID" value="PIK35559.1"/>
    <property type="molecule type" value="Genomic_DNA"/>
</dbReference>
<evidence type="ECO:0000256" key="8">
    <source>
        <dbReference type="ARBA" id="ARBA00023242"/>
    </source>
</evidence>
<keyword evidence="12" id="KW-1185">Reference proteome</keyword>
<dbReference type="STRING" id="307972.A0A2G8JIK8"/>
<evidence type="ECO:0000256" key="2">
    <source>
        <dbReference type="ARBA" id="ARBA00004123"/>
    </source>
</evidence>
<keyword evidence="5" id="KW-0597">Phosphoprotein</keyword>
<evidence type="ECO:0000256" key="3">
    <source>
        <dbReference type="ARBA" id="ARBA00011097"/>
    </source>
</evidence>
<name>A0A2G8JIK8_STIJA</name>
<sequence length="154" mass="17043">MEGDDGSDNSAKKQKLSISLSKKTSSKTSVGSQPAKNTTKLALTKSPIAMKLGSKMKPKEPDIKPTVSKSLAVSKVFCESSDDEEEEMPPEAKMRMKNLGRGTITSAGPNSFNKSKDGFINTGRAWRLKREEEIARAEHEHRMEEMKQLEGWDV</sequence>
<keyword evidence="9" id="KW-0131">Cell cycle</keyword>
<evidence type="ECO:0000256" key="5">
    <source>
        <dbReference type="ARBA" id="ARBA00022553"/>
    </source>
</evidence>
<evidence type="ECO:0000313" key="12">
    <source>
        <dbReference type="Proteomes" id="UP000230750"/>
    </source>
</evidence>
<proteinExistence type="predicted"/>
<dbReference type="PANTHER" id="PTHR16523:SF6">
    <property type="entry name" value="PEST PROTEOLYTIC SIGNAL-CONTAINING NUCLEAR PROTEIN"/>
    <property type="match status" value="1"/>
</dbReference>
<feature type="region of interest" description="Disordered" evidence="10">
    <location>
        <begin position="1"/>
        <end position="67"/>
    </location>
</feature>
<comment type="subunit">
    <text evidence="3">Interacts with UHRF2/NIRF.</text>
</comment>